<gene>
    <name evidence="2" type="ORF">ATO3_14175</name>
</gene>
<evidence type="ECO:0000313" key="2">
    <source>
        <dbReference type="EMBL" id="OWU72846.1"/>
    </source>
</evidence>
<feature type="chain" id="PRO_5013325047" evidence="1">
    <location>
        <begin position="30"/>
        <end position="1630"/>
    </location>
</feature>
<feature type="signal peptide" evidence="1">
    <location>
        <begin position="1"/>
        <end position="29"/>
    </location>
</feature>
<evidence type="ECO:0000256" key="1">
    <source>
        <dbReference type="SAM" id="SignalP"/>
    </source>
</evidence>
<dbReference type="Proteomes" id="UP000215377">
    <property type="component" value="Unassembled WGS sequence"/>
</dbReference>
<sequence>MKRRMARADRMIRAMIVAAAGMVAAPAPAGIDDLRVLLASNGPVLRDWDPAGVRAPRLAPGEAVLLHLAGGRDLRVSARDAAGALVPLRFGLGNGGGLRRVVEPRMEQGAYVLPAAPDPRIVELRRPAGPGAAIPLAIATGAFVMDDAGYGYAREVPLDAPRHRLLWQEPRHQDIRLPGDAPRQFGPRLSARADQRDYVLAEPGASLAFAVEGPQRLRLETRLLREETDALYRPYRIDWTLDGQARRAMTFEAAWDLRRAYRWADGSTAAVTGAQTGYLDVPPGRHVVSLVPSRQMLLRADAFGGTLSAPRANAAPGLDAALDAAARIGQAAPADILMGVMQGAPQSRVATRALTPGVLEPQLRALARSNSYSGGGLLAADTLRARALELPQVTAVSAAAERFSGAYGFYRMLEPLNGTSGGAALWDMPPQLDEPGQSPRTGPGEGVPDGVLLTGILSGRFHELRPGQGLSYVVPERSASARLRLIVARDDLAGPVRLRLAADAHPPIVLEFDPDGAGLFGLLVASPAEQGLRRAAERRGLSPEALAARVLAAQGMPEARRARLVALDLALDHPVSRLRLSAESATGRPLRVALAARASRQSQLDAPAFLALRNRLGAPGARHLFFHGLRAALDCAPWLNAPAACRIAPVGGDLAAQAELYNELVPILRLLRSREELVFGPVRGTPGPAVAQGDGAGTAPLLAGGREALQAGNPLGALERFTRARAVARGGDGAAALLGQVAALDALGEPFLPERMLRQAGMACTATGAAARVALDARYAQRADIDRQLGVEARGLICAGEDRRDLDRLAALLAAAGRDGDALRMAALAARPPAAPLGAAAAREGWPGAPDLAALAPGHPVGAAGLVQRSAGAIPVRVPARDLVTTLYRATPGTPVVLAAPGQGVVQLTIRPIHGADASGRISGAVTFETGGGTEFRMVADNPVSPGLVDLTGAGALGAGTDWSRTVAAGERITVRPQGMAVGVEARFLPGAAAPPRGAPATVVSELSRLLFEYRADSVAQAALLPRAARLGAPGIAPAAEDPEVRRLWATIRARSSWERITRVTTSAGITEAETPGLPFDSPNLRARAILAEGFDPAARTLPSEGALTIRRQGAEAVRLSGMLSMSVVAASPVGEAIVAVTDGSGAVRRIRLGPDRREAELSLDFAAGDSAAQLRLEQSSPNSFVQLRLDDADGEAEERSRVFDVATAGEPVRYVPAAPEVVRVDEWRDGQMLTRMVLAAPDAPLVLQPEAGRPRALVRLFRLVPDPGGVDLPVDTEAETEAAGAEAVAAARTMVDRPPRTDLSGPLALSYPEAVLNQRRIELEPGRPGTWSLGLRARRSADANSDDGAQAAGELQFSARHRRYWSGPDLYTDAEGFARPRRNGPVVYGLSGLVTWPERFGGTTFSAEAALLAQTFDDTAWRLRLALAAERDFALSDRLDLGLAGGFFVQALQPGGARDAPRDEVDTDVYSSYLDTHRSGLSAAAALDWQPYDDLRLFAGTELRGNAAPDLLSLDQLRFEAGLRQYLRGLRYGVIATHRVFLKDSDRSAQGAWSRIALEATWESWLPGADRLEIGGVLARRSDLDGITGELFLTWHFGGGFEDFAPDAVAFRGLREDARYGWLEERYGN</sequence>
<comment type="caution">
    <text evidence="2">The sequence shown here is derived from an EMBL/GenBank/DDBJ whole genome shotgun (WGS) entry which is preliminary data.</text>
</comment>
<evidence type="ECO:0000313" key="3">
    <source>
        <dbReference type="Proteomes" id="UP000215377"/>
    </source>
</evidence>
<name>A0A225NGX1_9RHOB</name>
<accession>A0A225NGX1</accession>
<reference evidence="2 3" key="1">
    <citation type="submission" date="2013-04" db="EMBL/GenBank/DDBJ databases">
        <title>Oceanicola sp. 22II1-22F33 Genome Sequencing.</title>
        <authorList>
            <person name="Lai Q."/>
            <person name="Li G."/>
            <person name="Shao Z."/>
        </authorList>
    </citation>
    <scope>NUCLEOTIDE SEQUENCE [LARGE SCALE GENOMIC DNA]</scope>
    <source>
        <strain evidence="2 3">22II1-22F33</strain>
    </source>
</reference>
<keyword evidence="1" id="KW-0732">Signal</keyword>
<keyword evidence="3" id="KW-1185">Reference proteome</keyword>
<proteinExistence type="predicted"/>
<protein>
    <submittedName>
        <fullName evidence="2">Uncharacterized protein</fullName>
    </submittedName>
</protein>
<organism evidence="2 3">
    <name type="scientific">Marinibacterium profundimaris</name>
    <dbReference type="NCBI Taxonomy" id="1679460"/>
    <lineage>
        <taxon>Bacteria</taxon>
        <taxon>Pseudomonadati</taxon>
        <taxon>Pseudomonadota</taxon>
        <taxon>Alphaproteobacteria</taxon>
        <taxon>Rhodobacterales</taxon>
        <taxon>Paracoccaceae</taxon>
        <taxon>Marinibacterium</taxon>
    </lineage>
</organism>
<dbReference type="EMBL" id="AQQR01000005">
    <property type="protein sequence ID" value="OWU72846.1"/>
    <property type="molecule type" value="Genomic_DNA"/>
</dbReference>